<reference evidence="6 7" key="1">
    <citation type="submission" date="2020-02" db="EMBL/GenBank/DDBJ databases">
        <title>Ideonella bacterium strain TBM-1.</title>
        <authorList>
            <person name="Chen W.-M."/>
        </authorList>
    </citation>
    <scope>NUCLEOTIDE SEQUENCE [LARGE SCALE GENOMIC DNA]</scope>
    <source>
        <strain evidence="6 7">TBM-1</strain>
    </source>
</reference>
<dbReference type="PANTHER" id="PTHR45566">
    <property type="entry name" value="HTH-TYPE TRANSCRIPTIONAL REGULATOR YHJB-RELATED"/>
    <property type="match status" value="1"/>
</dbReference>
<dbReference type="Proteomes" id="UP000484255">
    <property type="component" value="Unassembled WGS sequence"/>
</dbReference>
<accession>A0A7C9TNC8</accession>
<dbReference type="InterPro" id="IPR051015">
    <property type="entry name" value="EvgA-like"/>
</dbReference>
<dbReference type="PROSITE" id="PS50110">
    <property type="entry name" value="RESPONSE_REGULATORY"/>
    <property type="match status" value="1"/>
</dbReference>
<evidence type="ECO:0000259" key="5">
    <source>
        <dbReference type="PROSITE" id="PS50110"/>
    </source>
</evidence>
<keyword evidence="7" id="KW-1185">Reference proteome</keyword>
<dbReference type="InterPro" id="IPR000792">
    <property type="entry name" value="Tscrpt_reg_LuxR_C"/>
</dbReference>
<evidence type="ECO:0000259" key="4">
    <source>
        <dbReference type="PROSITE" id="PS50043"/>
    </source>
</evidence>
<dbReference type="GO" id="GO:0000160">
    <property type="term" value="P:phosphorelay signal transduction system"/>
    <property type="evidence" value="ECO:0007669"/>
    <property type="project" value="InterPro"/>
</dbReference>
<sequence length="220" mass="24375">MQVLIVDDHPLILWALQTMVRQIQPEAQVVAVGSARALREALMHNPMADLMMVDLELPDAEGFGFLRELRTEHPLVTLVVVSDAERPGDVMQSLDLGAMGYLPKRLTTEALSDALRVILTGGIYVPPTQPEVLADGTVDDARYQTLTDFQDLGITPRQSDVLHMLLQGKPNKEIARRMNLSVETIKDHVAAVLRALGVNTRTQAVLAVAELQKRRRMATR</sequence>
<dbReference type="InterPro" id="IPR016032">
    <property type="entry name" value="Sig_transdc_resp-reg_C-effctor"/>
</dbReference>
<keyword evidence="1 3" id="KW-0597">Phosphoprotein</keyword>
<dbReference type="Pfam" id="PF00196">
    <property type="entry name" value="GerE"/>
    <property type="match status" value="1"/>
</dbReference>
<dbReference type="GO" id="GO:0006355">
    <property type="term" value="P:regulation of DNA-templated transcription"/>
    <property type="evidence" value="ECO:0007669"/>
    <property type="project" value="InterPro"/>
</dbReference>
<dbReference type="InterPro" id="IPR011006">
    <property type="entry name" value="CheY-like_superfamily"/>
</dbReference>
<dbReference type="PROSITE" id="PS50043">
    <property type="entry name" value="HTH_LUXR_2"/>
    <property type="match status" value="1"/>
</dbReference>
<dbReference type="SUPFAM" id="SSF46894">
    <property type="entry name" value="C-terminal effector domain of the bipartite response regulators"/>
    <property type="match status" value="1"/>
</dbReference>
<dbReference type="RefSeq" id="WP_163458258.1">
    <property type="nucleotide sequence ID" value="NZ_JAAGOH010000017.1"/>
</dbReference>
<gene>
    <name evidence="6" type="ORF">G3A44_14550</name>
</gene>
<dbReference type="InterPro" id="IPR001789">
    <property type="entry name" value="Sig_transdc_resp-reg_receiver"/>
</dbReference>
<feature type="modified residue" description="4-aspartylphosphate" evidence="3">
    <location>
        <position position="54"/>
    </location>
</feature>
<evidence type="ECO:0000313" key="6">
    <source>
        <dbReference type="EMBL" id="NDY92406.1"/>
    </source>
</evidence>
<name>A0A7C9TNC8_9BURK</name>
<dbReference type="GO" id="GO:0003677">
    <property type="term" value="F:DNA binding"/>
    <property type="evidence" value="ECO:0007669"/>
    <property type="project" value="UniProtKB-KW"/>
</dbReference>
<dbReference type="EMBL" id="JAAGOH010000017">
    <property type="protein sequence ID" value="NDY92406.1"/>
    <property type="molecule type" value="Genomic_DNA"/>
</dbReference>
<dbReference type="InterPro" id="IPR058245">
    <property type="entry name" value="NreC/VraR/RcsB-like_REC"/>
</dbReference>
<feature type="domain" description="Response regulatory" evidence="5">
    <location>
        <begin position="2"/>
        <end position="119"/>
    </location>
</feature>
<proteinExistence type="predicted"/>
<dbReference type="CDD" id="cd17535">
    <property type="entry name" value="REC_NarL-like"/>
    <property type="match status" value="1"/>
</dbReference>
<dbReference type="PANTHER" id="PTHR45566:SF1">
    <property type="entry name" value="HTH-TYPE TRANSCRIPTIONAL REGULATOR YHJB-RELATED"/>
    <property type="match status" value="1"/>
</dbReference>
<dbReference type="PRINTS" id="PR00038">
    <property type="entry name" value="HTHLUXR"/>
</dbReference>
<dbReference type="AlphaFoldDB" id="A0A7C9TNC8"/>
<evidence type="ECO:0000256" key="1">
    <source>
        <dbReference type="ARBA" id="ARBA00022553"/>
    </source>
</evidence>
<evidence type="ECO:0000256" key="3">
    <source>
        <dbReference type="PROSITE-ProRule" id="PRU00169"/>
    </source>
</evidence>
<keyword evidence="2" id="KW-0238">DNA-binding</keyword>
<dbReference type="Gene3D" id="3.40.50.2300">
    <property type="match status" value="1"/>
</dbReference>
<protein>
    <submittedName>
        <fullName evidence="6">Response regulator transcription factor</fullName>
    </submittedName>
</protein>
<dbReference type="CDD" id="cd06170">
    <property type="entry name" value="LuxR_C_like"/>
    <property type="match status" value="1"/>
</dbReference>
<dbReference type="SMART" id="SM00421">
    <property type="entry name" value="HTH_LUXR"/>
    <property type="match status" value="1"/>
</dbReference>
<comment type="caution">
    <text evidence="6">The sequence shown here is derived from an EMBL/GenBank/DDBJ whole genome shotgun (WGS) entry which is preliminary data.</text>
</comment>
<evidence type="ECO:0000313" key="7">
    <source>
        <dbReference type="Proteomes" id="UP000484255"/>
    </source>
</evidence>
<evidence type="ECO:0000256" key="2">
    <source>
        <dbReference type="ARBA" id="ARBA00023125"/>
    </source>
</evidence>
<organism evidence="6 7">
    <name type="scientific">Ideonella livida</name>
    <dbReference type="NCBI Taxonomy" id="2707176"/>
    <lineage>
        <taxon>Bacteria</taxon>
        <taxon>Pseudomonadati</taxon>
        <taxon>Pseudomonadota</taxon>
        <taxon>Betaproteobacteria</taxon>
        <taxon>Burkholderiales</taxon>
        <taxon>Sphaerotilaceae</taxon>
        <taxon>Ideonella</taxon>
    </lineage>
</organism>
<dbReference type="SUPFAM" id="SSF52172">
    <property type="entry name" value="CheY-like"/>
    <property type="match status" value="1"/>
</dbReference>
<dbReference type="SMART" id="SM00448">
    <property type="entry name" value="REC"/>
    <property type="match status" value="1"/>
</dbReference>
<feature type="domain" description="HTH luxR-type" evidence="4">
    <location>
        <begin position="147"/>
        <end position="212"/>
    </location>
</feature>
<dbReference type="Pfam" id="PF00072">
    <property type="entry name" value="Response_reg"/>
    <property type="match status" value="1"/>
</dbReference>